<dbReference type="InterPro" id="IPR009057">
    <property type="entry name" value="Homeodomain-like_sf"/>
</dbReference>
<evidence type="ECO:0000256" key="3">
    <source>
        <dbReference type="ARBA" id="ARBA00023125"/>
    </source>
</evidence>
<evidence type="ECO:0000256" key="5">
    <source>
        <dbReference type="ARBA" id="ARBA00023242"/>
    </source>
</evidence>
<proteinExistence type="predicted"/>
<dbReference type="SMART" id="SM00389">
    <property type="entry name" value="HOX"/>
    <property type="match status" value="1"/>
</dbReference>
<dbReference type="PRINTS" id="PR00024">
    <property type="entry name" value="HOMEOBOX"/>
</dbReference>
<name>A0A6E8VKF6_ANOCL</name>
<dbReference type="InterPro" id="IPR001827">
    <property type="entry name" value="Homeobox_Antennapedia_CS"/>
</dbReference>
<dbReference type="VEuPathDB" id="VectorBase:ACON004648"/>
<keyword evidence="4 6" id="KW-0371">Homeobox</keyword>
<sequence>MQEVCNSLEHMGAQIKSESPAIGSLHVGTAVVVGSETDITNAQQVSLTTNQQQQTIIAGSTQLIGRKQVICDKTTRVATQLSVITSVEPLGAQAATQQQPHQQQRIADTSYWMQNESGFINSQPSMAEFLTHIDSESPKLVTQGIPIGPSDNMESVPEYPWMKEKKTARKATAQAEFVAENGLPRRLRTAYTNTQLLELEKEFHFNKYLCRPRRIEIAASLDLTERQVKVWFQNRRMKHKRQTLSKTDDDESGKDDLKGEHEQLIGIVSDSNSKKSCQGCELPSDDIPDSTSSSRGMNNNTPNTGKSSPVMTPNSTIDISTPTGGGGSTSGGTNAVSADSSVASTDSIDEEDDVHAKVKKKSDVSICKWRKINTDEQYTMNLLFFVSLHRTGDKERIAISPTNNINSNNNNSNNNNNLQLYYNHPNHSYGVIKHKCPPGPVIGHEIEGSPATTGPSAGGIYFNNKQQEYFSKTECGLHYQPSYQHYQKTVVPPGAIYTNTQHILNDSYQGAQKIDYNPAQSLKGFSTKPLVQDNSQKLHHQQQMQNDPTFQSQNQPFYNSCDTGHNGAGQYVPSGQHYYSNDYDPQHEFGGGTGYYEHTKMSLVGQNHYYDSMGSFQHNTVASNNNMEYQGNAPYAGIDAALPGGIGNESCESYAFHQSSHLASAYYEQQHQHQQHQSQQNHHHQHAFQHHSIQQLQVFPHQQQTHSNLTGVSGVNNATVAKTTTHIENHHDITTGEHCSFNGCPPGSSTSTTQSKAAAMVSMDNSNSSDFNFLSNLANDFAPEYYQLS</sequence>
<feature type="compositionally biased region" description="Polar residues" evidence="8">
    <location>
        <begin position="295"/>
        <end position="319"/>
    </location>
</feature>
<keyword evidence="11" id="KW-1185">Reference proteome</keyword>
<keyword evidence="5 6" id="KW-0539">Nucleus</keyword>
<evidence type="ECO:0000256" key="7">
    <source>
        <dbReference type="RuleBase" id="RU000682"/>
    </source>
</evidence>
<dbReference type="PROSITE" id="PS50071">
    <property type="entry name" value="HOMEOBOX_2"/>
    <property type="match status" value="1"/>
</dbReference>
<dbReference type="InterPro" id="IPR017970">
    <property type="entry name" value="Homeobox_CS"/>
</dbReference>
<dbReference type="CDD" id="cd00086">
    <property type="entry name" value="homeodomain"/>
    <property type="match status" value="1"/>
</dbReference>
<dbReference type="VEuPathDB" id="VectorBase:ACMO_009715"/>
<evidence type="ECO:0000313" key="11">
    <source>
        <dbReference type="Proteomes" id="UP001105220"/>
    </source>
</evidence>
<dbReference type="VEuPathDB" id="VectorBase:ACON2_031324"/>
<feature type="region of interest" description="Disordered" evidence="8">
    <location>
        <begin position="237"/>
        <end position="339"/>
    </location>
</feature>
<dbReference type="GO" id="GO:0000978">
    <property type="term" value="F:RNA polymerase II cis-regulatory region sequence-specific DNA binding"/>
    <property type="evidence" value="ECO:0007669"/>
    <property type="project" value="TreeGrafter"/>
</dbReference>
<dbReference type="PANTHER" id="PTHR45664:SF2">
    <property type="entry name" value="HOMEOTIC PROTEIN PROBOSCIPEDIA"/>
    <property type="match status" value="1"/>
</dbReference>
<evidence type="ECO:0000256" key="8">
    <source>
        <dbReference type="SAM" id="MobiDB-lite"/>
    </source>
</evidence>
<feature type="compositionally biased region" description="Basic and acidic residues" evidence="8">
    <location>
        <begin position="254"/>
        <end position="263"/>
    </location>
</feature>
<dbReference type="GO" id="GO:0000981">
    <property type="term" value="F:DNA-binding transcription factor activity, RNA polymerase II-specific"/>
    <property type="evidence" value="ECO:0007669"/>
    <property type="project" value="InterPro"/>
</dbReference>
<keyword evidence="3 6" id="KW-0238">DNA-binding</keyword>
<comment type="subcellular location">
    <subcellularLocation>
        <location evidence="1 6 7">Nucleus</location>
    </subcellularLocation>
</comment>
<dbReference type="PROSITE" id="PS00032">
    <property type="entry name" value="ANTENNAPEDIA"/>
    <property type="match status" value="1"/>
</dbReference>
<dbReference type="EnsemblMetazoa" id="ACON004648-RA">
    <property type="protein sequence ID" value="ACON004648-PA"/>
    <property type="gene ID" value="ACON004648"/>
</dbReference>
<dbReference type="FunFam" id="1.10.10.60:FF:000176">
    <property type="entry name" value="pancreas/duodenum homeobox protein 1"/>
    <property type="match status" value="1"/>
</dbReference>
<reference evidence="10" key="2">
    <citation type="submission" date="2020-05" db="UniProtKB">
        <authorList>
            <consortium name="EnsemblMetazoa"/>
        </authorList>
    </citation>
    <scope>IDENTIFICATION</scope>
    <source>
        <strain evidence="10">Ngousso</strain>
    </source>
</reference>
<dbReference type="AlphaFoldDB" id="A0A6E8VKF6"/>
<feature type="domain" description="Homeobox" evidence="9">
    <location>
        <begin position="182"/>
        <end position="242"/>
    </location>
</feature>
<dbReference type="PANTHER" id="PTHR45664">
    <property type="entry name" value="PROTEIN ZERKNUELLT 1-RELATED"/>
    <property type="match status" value="1"/>
</dbReference>
<keyword evidence="2" id="KW-0217">Developmental protein</keyword>
<dbReference type="Pfam" id="PF00046">
    <property type="entry name" value="Homeodomain"/>
    <property type="match status" value="1"/>
</dbReference>
<dbReference type="GO" id="GO:0048513">
    <property type="term" value="P:animal organ development"/>
    <property type="evidence" value="ECO:0007669"/>
    <property type="project" value="UniProtKB-ARBA"/>
</dbReference>
<evidence type="ECO:0000256" key="4">
    <source>
        <dbReference type="ARBA" id="ARBA00023155"/>
    </source>
</evidence>
<evidence type="ECO:0000256" key="2">
    <source>
        <dbReference type="ARBA" id="ARBA00022473"/>
    </source>
</evidence>
<dbReference type="InterPro" id="IPR020479">
    <property type="entry name" value="HD_metazoa"/>
</dbReference>
<evidence type="ECO:0000313" key="10">
    <source>
        <dbReference type="EnsemblMetazoa" id="ACON004648-PA"/>
    </source>
</evidence>
<evidence type="ECO:0000259" key="9">
    <source>
        <dbReference type="PROSITE" id="PS50071"/>
    </source>
</evidence>
<dbReference type="Proteomes" id="UP001105220">
    <property type="component" value="Unplaced"/>
</dbReference>
<evidence type="ECO:0000256" key="1">
    <source>
        <dbReference type="ARBA" id="ARBA00004123"/>
    </source>
</evidence>
<dbReference type="InterPro" id="IPR001356">
    <property type="entry name" value="HD"/>
</dbReference>
<feature type="DNA-binding region" description="Homeobox" evidence="6">
    <location>
        <begin position="184"/>
        <end position="243"/>
    </location>
</feature>
<dbReference type="SUPFAM" id="SSF46689">
    <property type="entry name" value="Homeodomain-like"/>
    <property type="match status" value="1"/>
</dbReference>
<evidence type="ECO:0000256" key="6">
    <source>
        <dbReference type="PROSITE-ProRule" id="PRU00108"/>
    </source>
</evidence>
<protein>
    <submittedName>
        <fullName evidence="10">Homeobox domain-containing protein</fullName>
    </submittedName>
</protein>
<dbReference type="VEuPathDB" id="VectorBase:ACMO_009286"/>
<organism evidence="10 11">
    <name type="scientific">Anopheles coluzzii</name>
    <name type="common">African malaria mosquito</name>
    <dbReference type="NCBI Taxonomy" id="1518534"/>
    <lineage>
        <taxon>Eukaryota</taxon>
        <taxon>Metazoa</taxon>
        <taxon>Ecdysozoa</taxon>
        <taxon>Arthropoda</taxon>
        <taxon>Hexapoda</taxon>
        <taxon>Insecta</taxon>
        <taxon>Pterygota</taxon>
        <taxon>Neoptera</taxon>
        <taxon>Endopterygota</taxon>
        <taxon>Diptera</taxon>
        <taxon>Nematocera</taxon>
        <taxon>Culicoidea</taxon>
        <taxon>Culicidae</taxon>
        <taxon>Anophelinae</taxon>
        <taxon>Anopheles</taxon>
    </lineage>
</organism>
<dbReference type="Gene3D" id="1.10.10.60">
    <property type="entry name" value="Homeodomain-like"/>
    <property type="match status" value="1"/>
</dbReference>
<reference key="1">
    <citation type="journal article" date="2019" name="Genes (Basel)">
        <title>A High-Quality De novo Genome Assembly from a Single Mosquito Using PacBio Sequencing.</title>
        <authorList>
            <person name="Kingan S.B."/>
            <person name="Heaton H."/>
            <person name="Cudini J."/>
            <person name="Lambert C.C."/>
            <person name="Baybayan P."/>
            <person name="Galvin B.D."/>
            <person name="Durbin R."/>
            <person name="Korlach J."/>
            <person name="Lawniczak M.K.N."/>
        </authorList>
    </citation>
    <scope>NUCLEOTIDE SEQUENCE [LARGE SCALE GENOMIC DNA]</scope>
    <source>
        <strain>Mali-NIH</strain>
    </source>
</reference>
<dbReference type="PROSITE" id="PS00027">
    <property type="entry name" value="HOMEOBOX_1"/>
    <property type="match status" value="1"/>
</dbReference>
<feature type="region of interest" description="Disordered" evidence="8">
    <location>
        <begin position="667"/>
        <end position="692"/>
    </location>
</feature>
<accession>A0A6E8VKF6</accession>
<dbReference type="GO" id="GO:0005634">
    <property type="term" value="C:nucleus"/>
    <property type="evidence" value="ECO:0007669"/>
    <property type="project" value="UniProtKB-SubCell"/>
</dbReference>